<feature type="compositionally biased region" description="Basic and acidic residues" evidence="3">
    <location>
        <begin position="301"/>
        <end position="316"/>
    </location>
</feature>
<evidence type="ECO:0000256" key="2">
    <source>
        <dbReference type="PROSITE-ProRule" id="PRU00176"/>
    </source>
</evidence>
<reference evidence="5" key="1">
    <citation type="submission" date="2023-06" db="EMBL/GenBank/DDBJ databases">
        <title>Genome-scale phylogeny and comparative genomics of the fungal order Sordariales.</title>
        <authorList>
            <consortium name="Lawrence Berkeley National Laboratory"/>
            <person name="Hensen N."/>
            <person name="Bonometti L."/>
            <person name="Westerberg I."/>
            <person name="Brannstrom I.O."/>
            <person name="Guillou S."/>
            <person name="Cros-Aarteil S."/>
            <person name="Calhoun S."/>
            <person name="Haridas S."/>
            <person name="Kuo A."/>
            <person name="Mondo S."/>
            <person name="Pangilinan J."/>
            <person name="Riley R."/>
            <person name="LaButti K."/>
            <person name="Andreopoulos B."/>
            <person name="Lipzen A."/>
            <person name="Chen C."/>
            <person name="Yanf M."/>
            <person name="Daum C."/>
            <person name="Ng V."/>
            <person name="Clum A."/>
            <person name="Steindorff A."/>
            <person name="Ohm R."/>
            <person name="Martin F."/>
            <person name="Silar P."/>
            <person name="Natvig D."/>
            <person name="Lalanne C."/>
            <person name="Gautier V."/>
            <person name="Ament-velasquez S.L."/>
            <person name="Kruys A."/>
            <person name="Hutchinson M.I."/>
            <person name="Powell A.J."/>
            <person name="Barry K."/>
            <person name="Miller A.N."/>
            <person name="Grigoriev I.V."/>
            <person name="Debuchy R."/>
            <person name="Gladieux P."/>
            <person name="Thoren M.H."/>
            <person name="Johannesson H."/>
        </authorList>
    </citation>
    <scope>NUCLEOTIDE SEQUENCE</scope>
    <source>
        <strain evidence="5">SMH3187-1</strain>
    </source>
</reference>
<proteinExistence type="predicted"/>
<dbReference type="Gene3D" id="3.30.70.330">
    <property type="match status" value="2"/>
</dbReference>
<feature type="region of interest" description="Disordered" evidence="3">
    <location>
        <begin position="87"/>
        <end position="145"/>
    </location>
</feature>
<dbReference type="InterPro" id="IPR012677">
    <property type="entry name" value="Nucleotide-bd_a/b_plait_sf"/>
</dbReference>
<sequence length="326" mass="36000">MATQQSPALAEGRRIYVGNLLYSVTPTDIETLLQTAGFDYENIHISVDPVSGRNPGYCFIEFKTPEAADAALQTLDGVKVYDRALKVGPCTPKSNTPRDPSRKTAERPPTFERWGDWRGSSREQGATTTAPAGRSTSERASQQGPYGALQHLDDVKAAQFQDGTRLYVGGLGKMIDQEHNDQEMRELFAGFDFIAIGKRIAPHLSAREKPGNQHYCFVDFASAEEAQRAMEETNGRGMPDGGRLRVSLARGRTPFKEEPLGTNDMAPAATEQQQRRPYQPSAYGSNRPARTNQDGAPSPAKDPREEREERDARTKEILAAGSWRRG</sequence>
<gene>
    <name evidence="5" type="ORF">B0T18DRAFT_442696</name>
</gene>
<dbReference type="GO" id="GO:0003723">
    <property type="term" value="F:RNA binding"/>
    <property type="evidence" value="ECO:0007669"/>
    <property type="project" value="UniProtKB-UniRule"/>
</dbReference>
<keyword evidence="1 2" id="KW-0694">RNA-binding</keyword>
<name>A0AA40KCM1_9PEZI</name>
<accession>A0AA40KCM1</accession>
<evidence type="ECO:0000313" key="6">
    <source>
        <dbReference type="Proteomes" id="UP001172155"/>
    </source>
</evidence>
<dbReference type="EMBL" id="JAUKUD010000001">
    <property type="protein sequence ID" value="KAK0754289.1"/>
    <property type="molecule type" value="Genomic_DNA"/>
</dbReference>
<evidence type="ECO:0000256" key="3">
    <source>
        <dbReference type="SAM" id="MobiDB-lite"/>
    </source>
</evidence>
<dbReference type="Proteomes" id="UP001172155">
    <property type="component" value="Unassembled WGS sequence"/>
</dbReference>
<feature type="domain" description="RRM" evidence="4">
    <location>
        <begin position="164"/>
        <end position="251"/>
    </location>
</feature>
<evidence type="ECO:0000256" key="1">
    <source>
        <dbReference type="ARBA" id="ARBA00022884"/>
    </source>
</evidence>
<organism evidence="5 6">
    <name type="scientific">Schizothecium vesticola</name>
    <dbReference type="NCBI Taxonomy" id="314040"/>
    <lineage>
        <taxon>Eukaryota</taxon>
        <taxon>Fungi</taxon>
        <taxon>Dikarya</taxon>
        <taxon>Ascomycota</taxon>
        <taxon>Pezizomycotina</taxon>
        <taxon>Sordariomycetes</taxon>
        <taxon>Sordariomycetidae</taxon>
        <taxon>Sordariales</taxon>
        <taxon>Schizotheciaceae</taxon>
        <taxon>Schizothecium</taxon>
    </lineage>
</organism>
<protein>
    <recommendedName>
        <fullName evidence="4">RRM domain-containing protein</fullName>
    </recommendedName>
</protein>
<feature type="domain" description="RRM" evidence="4">
    <location>
        <begin position="13"/>
        <end position="92"/>
    </location>
</feature>
<dbReference type="AlphaFoldDB" id="A0AA40KCM1"/>
<dbReference type="PROSITE" id="PS50102">
    <property type="entry name" value="RRM"/>
    <property type="match status" value="2"/>
</dbReference>
<dbReference type="InterPro" id="IPR035979">
    <property type="entry name" value="RBD_domain_sf"/>
</dbReference>
<evidence type="ECO:0000313" key="5">
    <source>
        <dbReference type="EMBL" id="KAK0754289.1"/>
    </source>
</evidence>
<dbReference type="SUPFAM" id="SSF54928">
    <property type="entry name" value="RNA-binding domain, RBD"/>
    <property type="match status" value="2"/>
</dbReference>
<feature type="compositionally biased region" description="Polar residues" evidence="3">
    <location>
        <begin position="122"/>
        <end position="144"/>
    </location>
</feature>
<dbReference type="Pfam" id="PF00076">
    <property type="entry name" value="RRM_1"/>
    <property type="match status" value="2"/>
</dbReference>
<evidence type="ECO:0000259" key="4">
    <source>
        <dbReference type="PROSITE" id="PS50102"/>
    </source>
</evidence>
<keyword evidence="6" id="KW-1185">Reference proteome</keyword>
<dbReference type="SMART" id="SM00360">
    <property type="entry name" value="RRM"/>
    <property type="match status" value="2"/>
</dbReference>
<feature type="region of interest" description="Disordered" evidence="3">
    <location>
        <begin position="252"/>
        <end position="326"/>
    </location>
</feature>
<dbReference type="PANTHER" id="PTHR21245">
    <property type="entry name" value="HETEROGENEOUS NUCLEAR RIBONUCLEOPROTEIN"/>
    <property type="match status" value="1"/>
</dbReference>
<feature type="compositionally biased region" description="Polar residues" evidence="3">
    <location>
        <begin position="270"/>
        <end position="295"/>
    </location>
</feature>
<comment type="caution">
    <text evidence="5">The sequence shown here is derived from an EMBL/GenBank/DDBJ whole genome shotgun (WGS) entry which is preliminary data.</text>
</comment>
<feature type="compositionally biased region" description="Basic and acidic residues" evidence="3">
    <location>
        <begin position="99"/>
        <end position="121"/>
    </location>
</feature>
<dbReference type="InterPro" id="IPR000504">
    <property type="entry name" value="RRM_dom"/>
</dbReference>
<dbReference type="CDD" id="cd00590">
    <property type="entry name" value="RRM_SF"/>
    <property type="match status" value="2"/>
</dbReference>